<evidence type="ECO:0000313" key="3">
    <source>
        <dbReference type="EMBL" id="GAN07202.1"/>
    </source>
</evidence>
<dbReference type="OrthoDB" id="2257429at2759"/>
<feature type="compositionally biased region" description="Basic and acidic residues" evidence="1">
    <location>
        <begin position="8"/>
        <end position="20"/>
    </location>
</feature>
<evidence type="ECO:0000256" key="2">
    <source>
        <dbReference type="SAM" id="Phobius"/>
    </source>
</evidence>
<dbReference type="Proteomes" id="UP000053815">
    <property type="component" value="Unassembled WGS sequence"/>
</dbReference>
<sequence length="83" mass="9224">MSTQAQQNEKKINENVDKAAEQTKQELSKLRAEYEELKRTAKPKVQEAESFLTSPSAIGFYQGLVVGIFVVLGYAKYKGGLVV</sequence>
<keyword evidence="2" id="KW-1133">Transmembrane helix</keyword>
<keyword evidence="2" id="KW-0812">Transmembrane</keyword>
<feature type="transmembrane region" description="Helical" evidence="2">
    <location>
        <begin position="58"/>
        <end position="77"/>
    </location>
</feature>
<name>A0A0C9MUS9_9FUNG</name>
<dbReference type="EMBL" id="DF836441">
    <property type="protein sequence ID" value="GAN07202.1"/>
    <property type="molecule type" value="Genomic_DNA"/>
</dbReference>
<protein>
    <submittedName>
        <fullName evidence="3">Uncharacterized protein</fullName>
    </submittedName>
</protein>
<reference evidence="3" key="1">
    <citation type="submission" date="2014-09" db="EMBL/GenBank/DDBJ databases">
        <title>Draft genome sequence of an oleaginous Mucoromycotina fungus Mucor ambiguus NBRC6742.</title>
        <authorList>
            <person name="Takeda I."/>
            <person name="Yamane N."/>
            <person name="Morita T."/>
            <person name="Tamano K."/>
            <person name="Machida M."/>
            <person name="Baker S."/>
            <person name="Koike H."/>
        </authorList>
    </citation>
    <scope>NUCLEOTIDE SEQUENCE</scope>
    <source>
        <strain evidence="3">NBRC 6742</strain>
    </source>
</reference>
<accession>A0A0C9MUS9</accession>
<proteinExistence type="predicted"/>
<gene>
    <name evidence="3" type="ORF">MAM1_0152d06695</name>
</gene>
<feature type="region of interest" description="Disordered" evidence="1">
    <location>
        <begin position="1"/>
        <end position="20"/>
    </location>
</feature>
<organism evidence="3">
    <name type="scientific">Mucor ambiguus</name>
    <dbReference type="NCBI Taxonomy" id="91626"/>
    <lineage>
        <taxon>Eukaryota</taxon>
        <taxon>Fungi</taxon>
        <taxon>Fungi incertae sedis</taxon>
        <taxon>Mucoromycota</taxon>
        <taxon>Mucoromycotina</taxon>
        <taxon>Mucoromycetes</taxon>
        <taxon>Mucorales</taxon>
        <taxon>Mucorineae</taxon>
        <taxon>Mucoraceae</taxon>
        <taxon>Mucor</taxon>
    </lineage>
</organism>
<evidence type="ECO:0000256" key="1">
    <source>
        <dbReference type="SAM" id="MobiDB-lite"/>
    </source>
</evidence>
<dbReference type="AlphaFoldDB" id="A0A0C9MUS9"/>
<keyword evidence="4" id="KW-1185">Reference proteome</keyword>
<keyword evidence="2" id="KW-0472">Membrane</keyword>
<evidence type="ECO:0000313" key="4">
    <source>
        <dbReference type="Proteomes" id="UP000053815"/>
    </source>
</evidence>